<comment type="caution">
    <text evidence="2">The sequence shown here is derived from an EMBL/GenBank/DDBJ whole genome shotgun (WGS) entry which is preliminary data.</text>
</comment>
<gene>
    <name evidence="2" type="ORF">EHW67_09350</name>
</gene>
<proteinExistence type="predicted"/>
<sequence>MKKKIRILGIALAFVLLRPAGAACQGMPVYDNTNFISMTKSLIESAKQTSELLKTVEFLKEQKENIMKVSDVVKQLRVVKNMADNNRRMIDIVNRDLREILNSPFIKAEEVSRVSNSFNAIIENSLSDLDFIEQILSNDYLKMTDAERTVLLKEKEMKSLEMVAEIEAKTRRYREVIAFREMQDIINSREIKY</sequence>
<dbReference type="RefSeq" id="WP_126162106.1">
    <property type="nucleotide sequence ID" value="NZ_RQPJ01000003.1"/>
</dbReference>
<feature type="chain" id="PRO_5019317426" evidence="1">
    <location>
        <begin position="23"/>
        <end position="193"/>
    </location>
</feature>
<dbReference type="OrthoDB" id="1429505at2"/>
<organism evidence="2 3">
    <name type="scientific">Arenibacter aquaticus</name>
    <dbReference type="NCBI Taxonomy" id="2489054"/>
    <lineage>
        <taxon>Bacteria</taxon>
        <taxon>Pseudomonadati</taxon>
        <taxon>Bacteroidota</taxon>
        <taxon>Flavobacteriia</taxon>
        <taxon>Flavobacteriales</taxon>
        <taxon>Flavobacteriaceae</taxon>
        <taxon>Arenibacter</taxon>
    </lineage>
</organism>
<dbReference type="AlphaFoldDB" id="A0A430K520"/>
<reference evidence="2 3" key="1">
    <citation type="submission" date="2018-11" db="EMBL/GenBank/DDBJ databases">
        <title>Arenibacter aquaticus sp.nov., a marine bacterium isolated from surface seawater in the South China Sea.</title>
        <authorList>
            <person name="Guo J."/>
            <person name="Sun J."/>
        </authorList>
    </citation>
    <scope>NUCLEOTIDE SEQUENCE [LARGE SCALE GENOMIC DNA]</scope>
    <source>
        <strain evidence="2 3">GUO666</strain>
    </source>
</reference>
<keyword evidence="3" id="KW-1185">Reference proteome</keyword>
<evidence type="ECO:0000256" key="1">
    <source>
        <dbReference type="SAM" id="SignalP"/>
    </source>
</evidence>
<name>A0A430K520_9FLAO</name>
<dbReference type="EMBL" id="RQPJ01000003">
    <property type="protein sequence ID" value="RTE54118.1"/>
    <property type="molecule type" value="Genomic_DNA"/>
</dbReference>
<feature type="signal peptide" evidence="1">
    <location>
        <begin position="1"/>
        <end position="22"/>
    </location>
</feature>
<evidence type="ECO:0000313" key="2">
    <source>
        <dbReference type="EMBL" id="RTE54118.1"/>
    </source>
</evidence>
<keyword evidence="1" id="KW-0732">Signal</keyword>
<dbReference type="Proteomes" id="UP000267585">
    <property type="component" value="Unassembled WGS sequence"/>
</dbReference>
<protein>
    <submittedName>
        <fullName evidence="2">Conjugal transfer protein</fullName>
    </submittedName>
</protein>
<accession>A0A430K520</accession>
<evidence type="ECO:0000313" key="3">
    <source>
        <dbReference type="Proteomes" id="UP000267585"/>
    </source>
</evidence>